<keyword evidence="2" id="KW-1185">Reference proteome</keyword>
<dbReference type="Proteomes" id="UP000655830">
    <property type="component" value="Unassembled WGS sequence"/>
</dbReference>
<dbReference type="RefSeq" id="WP_249334512.1">
    <property type="nucleotide sequence ID" value="NZ_JACRSY010000058.1"/>
</dbReference>
<dbReference type="InterPro" id="IPR043733">
    <property type="entry name" value="DUF5677"/>
</dbReference>
<proteinExistence type="predicted"/>
<sequence>MQNSYLKIFDNLFFNVEDYDDVKEIIEQASYVLDSVITRFGEVENEMIIGTSRKDDFVDTVIVLFIRKIMEQLDAINVLYSVSLFEPAQIILRSLIENIVGLEFILKDHTQKRAAAYYLEHHYQELDKGKIYFNAESEYGKLIIATKGKDEFYKNCEKLEKKKQALNRLIKSKTVFQETDVARKKKLYAKKKQSKNKKKVYIQWYEVCSNITSIYGLMKEIGYEKYYDGIYGGLSFESHGLNAAMGMSADENGLSLKWIRDPEGGRTTFELACSFSIGALQKIYQYLGDGKSEIAEFKDFYVDFVEKRDIAGNNLDRIRRTSSSEPE</sequence>
<dbReference type="Pfam" id="PF18928">
    <property type="entry name" value="DUF5677"/>
    <property type="match status" value="1"/>
</dbReference>
<name>A0A926IG42_9FIRM</name>
<dbReference type="AlphaFoldDB" id="A0A926IG42"/>
<reference evidence="1" key="1">
    <citation type="submission" date="2020-08" db="EMBL/GenBank/DDBJ databases">
        <title>Genome public.</title>
        <authorList>
            <person name="Liu C."/>
            <person name="Sun Q."/>
        </authorList>
    </citation>
    <scope>NUCLEOTIDE SEQUENCE</scope>
    <source>
        <strain evidence="1">NSJ-12</strain>
    </source>
</reference>
<gene>
    <name evidence="1" type="ORF">H8718_18835</name>
</gene>
<comment type="caution">
    <text evidence="1">The sequence shown here is derived from an EMBL/GenBank/DDBJ whole genome shotgun (WGS) entry which is preliminary data.</text>
</comment>
<evidence type="ECO:0000313" key="1">
    <source>
        <dbReference type="EMBL" id="MBC8581543.1"/>
    </source>
</evidence>
<accession>A0A926IG42</accession>
<dbReference type="EMBL" id="JACRSY010000058">
    <property type="protein sequence ID" value="MBC8581543.1"/>
    <property type="molecule type" value="Genomic_DNA"/>
</dbReference>
<organism evidence="1 2">
    <name type="scientific">Zhenhengia yiwuensis</name>
    <dbReference type="NCBI Taxonomy" id="2763666"/>
    <lineage>
        <taxon>Bacteria</taxon>
        <taxon>Bacillati</taxon>
        <taxon>Bacillota</taxon>
        <taxon>Clostridia</taxon>
        <taxon>Lachnospirales</taxon>
        <taxon>Lachnospiraceae</taxon>
        <taxon>Zhenhengia</taxon>
    </lineage>
</organism>
<protein>
    <submittedName>
        <fullName evidence="1">Uncharacterized protein</fullName>
    </submittedName>
</protein>
<evidence type="ECO:0000313" key="2">
    <source>
        <dbReference type="Proteomes" id="UP000655830"/>
    </source>
</evidence>